<accession>A0ABR5YEI2</accession>
<feature type="domain" description="Pyrrolo-quinoline quinone repeat" evidence="2">
    <location>
        <begin position="123"/>
        <end position="360"/>
    </location>
</feature>
<dbReference type="InterPro" id="IPR015943">
    <property type="entry name" value="WD40/YVTN_repeat-like_dom_sf"/>
</dbReference>
<evidence type="ECO:0000313" key="4">
    <source>
        <dbReference type="Proteomes" id="UP000076609"/>
    </source>
</evidence>
<feature type="signal peptide" evidence="1">
    <location>
        <begin position="1"/>
        <end position="22"/>
    </location>
</feature>
<protein>
    <submittedName>
        <fullName evidence="3">Pyrrolo-quinoline quinone</fullName>
    </submittedName>
</protein>
<evidence type="ECO:0000256" key="1">
    <source>
        <dbReference type="SAM" id="SignalP"/>
    </source>
</evidence>
<sequence>MKTHLKLSAAVAALALLGGCGALKGKGPARTPVVGQRVPILASENLATVDPALANLQVVLPLAETNADWSQPGGNASKSMSHVALGDTLRQVWSARIEGGNTRTRLAASPVVVGGRLYVIDVEGVVTAMDAATGATVWTARTVPGDDNPRARFGGGVSVEGERAFATDGLGDVVAFNTADGKEVWRAKPGGPLRGAPSLANGQVYVVSQDNQLFALDQSDGKVVWTQSGSIESQGVFGVAAPASAQGTVVAGFSSGELNAYRYENGRSVWGDSLSRTSASTSVSALADIDAEPVIDNGRVYAVGQGGRMVALELVSGQRLWEQNLAGISTPWVAGEWIFVVTDDARLLCISRGSGKLRWVQQLPGFRNEKKRKNPISWVGPILAGNRLILANSEGQLVSASVADGSITSTQETRSKAGYNLSPIVANGMLYLLDDAGQLTAWK</sequence>
<dbReference type="Gene3D" id="2.130.10.10">
    <property type="entry name" value="YVTN repeat-like/Quinoprotein amine dehydrogenase"/>
    <property type="match status" value="1"/>
</dbReference>
<organism evidence="3 4">
    <name type="scientific">Sphingomonas hankookensis</name>
    <dbReference type="NCBI Taxonomy" id="563996"/>
    <lineage>
        <taxon>Bacteria</taxon>
        <taxon>Pseudomonadati</taxon>
        <taxon>Pseudomonadota</taxon>
        <taxon>Alphaproteobacteria</taxon>
        <taxon>Sphingomonadales</taxon>
        <taxon>Sphingomonadaceae</taxon>
        <taxon>Sphingomonas</taxon>
    </lineage>
</organism>
<reference evidence="4" key="1">
    <citation type="submission" date="2016-01" db="EMBL/GenBank/DDBJ databases">
        <title>Draft genome of Chromobacterium sp. F49.</title>
        <authorList>
            <person name="Hong K.W."/>
        </authorList>
    </citation>
    <scope>NUCLEOTIDE SEQUENCE [LARGE SCALE GENOMIC DNA]</scope>
    <source>
        <strain evidence="4">CN3</strain>
    </source>
</reference>
<dbReference type="PANTHER" id="PTHR34512">
    <property type="entry name" value="CELL SURFACE PROTEIN"/>
    <property type="match status" value="1"/>
</dbReference>
<dbReference type="InterPro" id="IPR018391">
    <property type="entry name" value="PQQ_b-propeller_rpt"/>
</dbReference>
<name>A0ABR5YEI2_9SPHN</name>
<dbReference type="PANTHER" id="PTHR34512:SF30">
    <property type="entry name" value="OUTER MEMBRANE PROTEIN ASSEMBLY FACTOR BAMB"/>
    <property type="match status" value="1"/>
</dbReference>
<keyword evidence="4" id="KW-1185">Reference proteome</keyword>
<dbReference type="Pfam" id="PF13360">
    <property type="entry name" value="PQQ_2"/>
    <property type="match status" value="1"/>
</dbReference>
<evidence type="ECO:0000313" key="3">
    <source>
        <dbReference type="EMBL" id="KZE16331.1"/>
    </source>
</evidence>
<dbReference type="EMBL" id="LQQO01000008">
    <property type="protein sequence ID" value="KZE16331.1"/>
    <property type="molecule type" value="Genomic_DNA"/>
</dbReference>
<dbReference type="RefSeq" id="WP_066689497.1">
    <property type="nucleotide sequence ID" value="NZ_CP117025.1"/>
</dbReference>
<evidence type="ECO:0000259" key="2">
    <source>
        <dbReference type="Pfam" id="PF13360"/>
    </source>
</evidence>
<dbReference type="SUPFAM" id="SSF50998">
    <property type="entry name" value="Quinoprotein alcohol dehydrogenase-like"/>
    <property type="match status" value="1"/>
</dbReference>
<comment type="caution">
    <text evidence="3">The sequence shown here is derived from an EMBL/GenBank/DDBJ whole genome shotgun (WGS) entry which is preliminary data.</text>
</comment>
<dbReference type="InterPro" id="IPR011047">
    <property type="entry name" value="Quinoprotein_ADH-like_sf"/>
</dbReference>
<dbReference type="SMART" id="SM00564">
    <property type="entry name" value="PQQ"/>
    <property type="match status" value="6"/>
</dbReference>
<feature type="chain" id="PRO_5046225116" evidence="1">
    <location>
        <begin position="23"/>
        <end position="443"/>
    </location>
</feature>
<proteinExistence type="predicted"/>
<keyword evidence="1" id="KW-0732">Signal</keyword>
<gene>
    <name evidence="3" type="ORF">AVT10_12610</name>
</gene>
<dbReference type="Proteomes" id="UP000076609">
    <property type="component" value="Unassembled WGS sequence"/>
</dbReference>
<dbReference type="InterPro" id="IPR002372">
    <property type="entry name" value="PQQ_rpt_dom"/>
</dbReference>
<dbReference type="PROSITE" id="PS51257">
    <property type="entry name" value="PROKAR_LIPOPROTEIN"/>
    <property type="match status" value="1"/>
</dbReference>